<accession>A0A9D1ACF0</accession>
<evidence type="ECO:0000256" key="3">
    <source>
        <dbReference type="ARBA" id="ARBA00022723"/>
    </source>
</evidence>
<keyword evidence="1" id="KW-0004">4Fe-4S</keyword>
<evidence type="ECO:0000256" key="1">
    <source>
        <dbReference type="ARBA" id="ARBA00022485"/>
    </source>
</evidence>
<keyword evidence="2" id="KW-0540">Nuclease</keyword>
<feature type="compositionally biased region" description="Basic and acidic residues" evidence="14">
    <location>
        <begin position="1171"/>
        <end position="1181"/>
    </location>
</feature>
<keyword evidence="6" id="KW-0378">Hydrolase</keyword>
<dbReference type="InterPro" id="IPR049035">
    <property type="entry name" value="ADDB_N"/>
</dbReference>
<keyword evidence="8" id="KW-0269">Exonuclease</keyword>
<keyword evidence="12" id="KW-0238">DNA-binding</keyword>
<evidence type="ECO:0000256" key="12">
    <source>
        <dbReference type="ARBA" id="ARBA00023125"/>
    </source>
</evidence>
<evidence type="ECO:0000256" key="7">
    <source>
        <dbReference type="ARBA" id="ARBA00022806"/>
    </source>
</evidence>
<dbReference type="InterPro" id="IPR011604">
    <property type="entry name" value="PDDEXK-like_dom_sf"/>
</dbReference>
<keyword evidence="4" id="KW-0547">Nucleotide-binding</keyword>
<dbReference type="Gene3D" id="3.40.50.300">
    <property type="entry name" value="P-loop containing nucleotide triphosphate hydrolases"/>
    <property type="match status" value="3"/>
</dbReference>
<dbReference type="EMBL" id="DVGK01000075">
    <property type="protein sequence ID" value="HIR13566.1"/>
    <property type="molecule type" value="Genomic_DNA"/>
</dbReference>
<evidence type="ECO:0000313" key="18">
    <source>
        <dbReference type="Proteomes" id="UP000886757"/>
    </source>
</evidence>
<feature type="domain" description="PD-(D/E)XK endonuclease-like" evidence="15">
    <location>
        <begin position="781"/>
        <end position="1121"/>
    </location>
</feature>
<name>A0A9D1ACF0_9FIRM</name>
<proteinExistence type="predicted"/>
<keyword evidence="3" id="KW-0479">Metal-binding</keyword>
<evidence type="ECO:0000256" key="8">
    <source>
        <dbReference type="ARBA" id="ARBA00022839"/>
    </source>
</evidence>
<dbReference type="GO" id="GO:0004527">
    <property type="term" value="F:exonuclease activity"/>
    <property type="evidence" value="ECO:0007669"/>
    <property type="project" value="UniProtKB-KW"/>
</dbReference>
<reference evidence="17" key="2">
    <citation type="journal article" date="2021" name="PeerJ">
        <title>Extensive microbial diversity within the chicken gut microbiome revealed by metagenomics and culture.</title>
        <authorList>
            <person name="Gilroy R."/>
            <person name="Ravi A."/>
            <person name="Getino M."/>
            <person name="Pursley I."/>
            <person name="Horton D.L."/>
            <person name="Alikhan N.F."/>
            <person name="Baker D."/>
            <person name="Gharbi K."/>
            <person name="Hall N."/>
            <person name="Watson M."/>
            <person name="Adriaenssens E.M."/>
            <person name="Foster-Nyarko E."/>
            <person name="Jarju S."/>
            <person name="Secka A."/>
            <person name="Antonio M."/>
            <person name="Oren A."/>
            <person name="Chaudhuri R.R."/>
            <person name="La Ragione R."/>
            <person name="Hildebrand F."/>
            <person name="Pallen M.J."/>
        </authorList>
    </citation>
    <scope>NUCLEOTIDE SEQUENCE</scope>
    <source>
        <strain evidence="17">ChiSjej4B22-8148</strain>
    </source>
</reference>
<evidence type="ECO:0000256" key="10">
    <source>
        <dbReference type="ARBA" id="ARBA00023004"/>
    </source>
</evidence>
<dbReference type="Pfam" id="PF21445">
    <property type="entry name" value="ADDB_N"/>
    <property type="match status" value="1"/>
</dbReference>
<dbReference type="PANTHER" id="PTHR30591:SF1">
    <property type="entry name" value="RECBCD ENZYME SUBUNIT RECC"/>
    <property type="match status" value="1"/>
</dbReference>
<dbReference type="SUPFAM" id="SSF52540">
    <property type="entry name" value="P-loop containing nucleoside triphosphate hydrolases"/>
    <property type="match status" value="1"/>
</dbReference>
<keyword evidence="5" id="KW-0227">DNA damage</keyword>
<feature type="compositionally biased region" description="Basic and acidic residues" evidence="14">
    <location>
        <begin position="1188"/>
        <end position="1202"/>
    </location>
</feature>
<dbReference type="GO" id="GO:0004386">
    <property type="term" value="F:helicase activity"/>
    <property type="evidence" value="ECO:0007669"/>
    <property type="project" value="UniProtKB-KW"/>
</dbReference>
<evidence type="ECO:0000256" key="2">
    <source>
        <dbReference type="ARBA" id="ARBA00022722"/>
    </source>
</evidence>
<dbReference type="GO" id="GO:0046872">
    <property type="term" value="F:metal ion binding"/>
    <property type="evidence" value="ECO:0007669"/>
    <property type="project" value="UniProtKB-KW"/>
</dbReference>
<dbReference type="Gene3D" id="3.90.320.10">
    <property type="match status" value="1"/>
</dbReference>
<evidence type="ECO:0000256" key="13">
    <source>
        <dbReference type="ARBA" id="ARBA00023204"/>
    </source>
</evidence>
<dbReference type="InterPro" id="IPR038726">
    <property type="entry name" value="PDDEXK_AddAB-type"/>
</dbReference>
<evidence type="ECO:0000313" key="17">
    <source>
        <dbReference type="EMBL" id="HIR13566.1"/>
    </source>
</evidence>
<reference evidence="17" key="1">
    <citation type="submission" date="2020-10" db="EMBL/GenBank/DDBJ databases">
        <authorList>
            <person name="Gilroy R."/>
        </authorList>
    </citation>
    <scope>NUCLEOTIDE SEQUENCE</scope>
    <source>
        <strain evidence="17">ChiSjej4B22-8148</strain>
    </source>
</reference>
<gene>
    <name evidence="17" type="primary">addB</name>
    <name evidence="17" type="ORF">IAB31_06545</name>
</gene>
<dbReference type="InterPro" id="IPR027417">
    <property type="entry name" value="P-loop_NTPase"/>
</dbReference>
<evidence type="ECO:0000259" key="15">
    <source>
        <dbReference type="Pfam" id="PF12705"/>
    </source>
</evidence>
<dbReference type="Pfam" id="PF12705">
    <property type="entry name" value="PDDEXK_1"/>
    <property type="match status" value="1"/>
</dbReference>
<dbReference type="Proteomes" id="UP000886757">
    <property type="component" value="Unassembled WGS sequence"/>
</dbReference>
<comment type="caution">
    <text evidence="17">The sequence shown here is derived from an EMBL/GenBank/DDBJ whole genome shotgun (WGS) entry which is preliminary data.</text>
</comment>
<keyword evidence="10" id="KW-0408">Iron</keyword>
<keyword evidence="7 17" id="KW-0347">Helicase</keyword>
<evidence type="ECO:0000256" key="6">
    <source>
        <dbReference type="ARBA" id="ARBA00022801"/>
    </source>
</evidence>
<dbReference type="NCBIfam" id="TIGR02773">
    <property type="entry name" value="addB_Gpos"/>
    <property type="match status" value="1"/>
</dbReference>
<sequence>MPLQLILGNSGSGKSHFLYKKVIEESIAHPEQNYMVIVPEQFTMQTQKDLVDMHPAGGIMNVDVLSFPRMAHRIFEEVGEDSRRVLTETGKNLMLRRIAIRLGDRLTVLGSRMNRTGYVSEVKSIMSELMQYEVGDQDLETMIRYVEDRPLLKRKLQEIRLLYREYLQYQREKFVKPEELLDLFCEAASDSKLLKRSVLAFDGFTGFTPSQLKTLRELSGLVRQIYVTVTIDWRENFTGKIQEHELFAMSKKMIQSLLRTVHGRMEADTPVILGRDGLPRFQKGGELEFLESQLFRGKGAFFKAKGETEGEKREPEISLHESHSPAAEVAFAARKIRELVTEKGFRYREIAIITGDLSAYGHYVKKIFPKYEIPAFLDETRHLLLNPCLEFIRGALEAARKNLTYEAMFRYIRTGMTGVSQDAADRMENYVLSRGIQGWKRWNASWEEASDPGGGKGRGSECVQEETAFCEACRQQVMERYRPFGERVRKGKGRVRDFAEALLTLVEDCGIQQKLKDLELSFREEGKLEEAREYSQVYPVLVELLDEMVELLGEEQVTLREFSEILDAGFEEARVGIIPPGIDQVQVGDIERSRLAHVKVLFFLGLNDGWVPARGNQGGLVSDMEREILEGSGVELAPGIRENSYIQRFYLYQNLTKPRQGLILSWCRGSSDGKAMRPSYLVQRIRRLFPELSISDETAREPLFLVTSRENGLDCLTGGFQEARMGREKSWWRELYRMYDSDEAYRQRVRKLAEAAFSLEEGGRLSYQTSKVLYGEVLKNSVTRLEQFAACAFAHFAAYGLRLRERELFEVRPVDLGIVFHRSMELFSRQLQAKGWDWGEISREAAEPIMEQCVEQVAEEYGSRLLHSSARAEYTICRIKRILCRSFWAMHEQIKAGRFRPKGFEISFEDAGDLDAVRMELKPQARMQLQGRIDRIDEVETEEEVYIKIVDYKSGHARFDPVSVYYGLQLQLLVYLNAALELERGQQKEKKVIPAGVFYYQMQDPILDRDRKAAVEKDDRERLLKELRPQGLVNKNPEILHALDADMGTDSKVIPVSLKKDGTPRAGSGVASTGEFEQLGRYVNRKLMEMGRGILEGEIAPNPMEDGKQSACDLCIYRSVCGFDRKLPEIFKTRKVSVTKEEAWEYMTGEETSEPEGNRRTAETSGEEEPERTAAKEKTEETQTVEAAAKKKTEETQTRETAAEGMRSGKKQERPLAYGKTETKEGGRTDGGEMDGGSAEGH</sequence>
<evidence type="ECO:0000256" key="4">
    <source>
        <dbReference type="ARBA" id="ARBA00022741"/>
    </source>
</evidence>
<keyword evidence="13" id="KW-0234">DNA repair</keyword>
<evidence type="ECO:0000256" key="9">
    <source>
        <dbReference type="ARBA" id="ARBA00022840"/>
    </source>
</evidence>
<evidence type="ECO:0000256" key="14">
    <source>
        <dbReference type="SAM" id="MobiDB-lite"/>
    </source>
</evidence>
<dbReference type="InterPro" id="IPR014140">
    <property type="entry name" value="DNA_helicase_suAddB"/>
</dbReference>
<organism evidence="17 18">
    <name type="scientific">Candidatus Choladousia intestinavium</name>
    <dbReference type="NCBI Taxonomy" id="2840727"/>
    <lineage>
        <taxon>Bacteria</taxon>
        <taxon>Bacillati</taxon>
        <taxon>Bacillota</taxon>
        <taxon>Clostridia</taxon>
        <taxon>Lachnospirales</taxon>
        <taxon>Lachnospiraceae</taxon>
        <taxon>Lachnospiraceae incertae sedis</taxon>
        <taxon>Candidatus Choladousia</taxon>
    </lineage>
</organism>
<dbReference type="GO" id="GO:0000724">
    <property type="term" value="P:double-strand break repair via homologous recombination"/>
    <property type="evidence" value="ECO:0007669"/>
    <property type="project" value="InterPro"/>
</dbReference>
<dbReference type="GO" id="GO:0051539">
    <property type="term" value="F:4 iron, 4 sulfur cluster binding"/>
    <property type="evidence" value="ECO:0007669"/>
    <property type="project" value="UniProtKB-KW"/>
</dbReference>
<dbReference type="GO" id="GO:0005524">
    <property type="term" value="F:ATP binding"/>
    <property type="evidence" value="ECO:0007669"/>
    <property type="project" value="UniProtKB-KW"/>
</dbReference>
<evidence type="ECO:0000256" key="5">
    <source>
        <dbReference type="ARBA" id="ARBA00022763"/>
    </source>
</evidence>
<keyword evidence="9" id="KW-0067">ATP-binding</keyword>
<keyword evidence="11" id="KW-0411">Iron-sulfur</keyword>
<protein>
    <submittedName>
        <fullName evidence="17">Helicase-exonuclease AddAB subunit AddB</fullName>
    </submittedName>
</protein>
<evidence type="ECO:0000259" key="16">
    <source>
        <dbReference type="Pfam" id="PF21445"/>
    </source>
</evidence>
<dbReference type="AlphaFoldDB" id="A0A9D1ACF0"/>
<dbReference type="PANTHER" id="PTHR30591">
    <property type="entry name" value="RECBCD ENZYME SUBUNIT RECC"/>
    <property type="match status" value="1"/>
</dbReference>
<feature type="region of interest" description="Disordered" evidence="14">
    <location>
        <begin position="1145"/>
        <end position="1242"/>
    </location>
</feature>
<feature type="domain" description="ATP-dependent helicase/deoxyribonuclease subunit B N-terminal" evidence="16">
    <location>
        <begin position="5"/>
        <end position="291"/>
    </location>
</feature>
<evidence type="ECO:0000256" key="11">
    <source>
        <dbReference type="ARBA" id="ARBA00023014"/>
    </source>
</evidence>
<dbReference type="GO" id="GO:0003677">
    <property type="term" value="F:DNA binding"/>
    <property type="evidence" value="ECO:0007669"/>
    <property type="project" value="UniProtKB-KW"/>
</dbReference>
<feature type="compositionally biased region" description="Basic and acidic residues" evidence="14">
    <location>
        <begin position="1221"/>
        <end position="1231"/>
    </location>
</feature>